<feature type="domain" description="RPAP1 N-terminal" evidence="2">
    <location>
        <begin position="279"/>
        <end position="322"/>
    </location>
</feature>
<dbReference type="PANTHER" id="PTHR47605">
    <property type="entry name" value="TRANSCRIPTIONAL ELONGATION REGULATOR MINIYO"/>
    <property type="match status" value="1"/>
</dbReference>
<feature type="region of interest" description="Disordered" evidence="1">
    <location>
        <begin position="131"/>
        <end position="166"/>
    </location>
</feature>
<dbReference type="Pfam" id="PF08621">
    <property type="entry name" value="RPAP1_N"/>
    <property type="match status" value="1"/>
</dbReference>
<sequence length="349" mass="38875">MAPLQISEDDASRLVGGIVEKGFSDNKQVRPLGPTTAPPSTVLPFPVARHRSHGPHWGPKVGNLKVINDNDDVDEDVGEGEDCDGMELAASVANPVERKEKKGLDFSRWKEIVKNDGNSVLYEKKKEMHSNALEVGRKTQERKSDNLNREAAGPDNAKLHGSSRVDNAKEHFMTKYDKVPSVFKEVKEKTEGMSEMASAKEFHSFEHVKNENIVQPGQWPQSDINRSEDITLVEKVTMQNESSKELRVGLKMQHMHKLHVASGFAAQNVVGGEGSLESHIDAENHARLAKMSADEIAEAQAEIMAKLNPELINALKKRGQAKVKRQIFLSPKLQVVKQKIRSMRRISQT</sequence>
<evidence type="ECO:0000256" key="1">
    <source>
        <dbReference type="SAM" id="MobiDB-lite"/>
    </source>
</evidence>
<dbReference type="PANTHER" id="PTHR47605:SF2">
    <property type="entry name" value="TRANSCRIPTIONAL ELONGATION REGULATOR MINIYO"/>
    <property type="match status" value="1"/>
</dbReference>
<reference evidence="3" key="1">
    <citation type="submission" date="2020-06" db="EMBL/GenBank/DDBJ databases">
        <authorList>
            <person name="Li T."/>
            <person name="Hu X."/>
            <person name="Zhang T."/>
            <person name="Song X."/>
            <person name="Zhang H."/>
            <person name="Dai N."/>
            <person name="Sheng W."/>
            <person name="Hou X."/>
            <person name="Wei L."/>
        </authorList>
    </citation>
    <scope>NUCLEOTIDE SEQUENCE</scope>
    <source>
        <strain evidence="3">KEN1</strain>
        <tissue evidence="3">Leaf</tissue>
    </source>
</reference>
<dbReference type="EMBL" id="JACGWN010000015">
    <property type="protein sequence ID" value="KAL0401080.1"/>
    <property type="molecule type" value="Genomic_DNA"/>
</dbReference>
<evidence type="ECO:0000259" key="2">
    <source>
        <dbReference type="Pfam" id="PF08621"/>
    </source>
</evidence>
<protein>
    <submittedName>
        <fullName evidence="3">Transcriptional elongation regulator MINIYO</fullName>
    </submittedName>
</protein>
<proteinExistence type="predicted"/>
<accession>A0AAW2T865</accession>
<dbReference type="InterPro" id="IPR013930">
    <property type="entry name" value="RPAP1_N"/>
</dbReference>
<reference evidence="3" key="2">
    <citation type="journal article" date="2024" name="Plant">
        <title>Genomic evolution and insights into agronomic trait innovations of Sesamum species.</title>
        <authorList>
            <person name="Miao H."/>
            <person name="Wang L."/>
            <person name="Qu L."/>
            <person name="Liu H."/>
            <person name="Sun Y."/>
            <person name="Le M."/>
            <person name="Wang Q."/>
            <person name="Wei S."/>
            <person name="Zheng Y."/>
            <person name="Lin W."/>
            <person name="Duan Y."/>
            <person name="Cao H."/>
            <person name="Xiong S."/>
            <person name="Wang X."/>
            <person name="Wei L."/>
            <person name="Li C."/>
            <person name="Ma Q."/>
            <person name="Ju M."/>
            <person name="Zhao R."/>
            <person name="Li G."/>
            <person name="Mu C."/>
            <person name="Tian Q."/>
            <person name="Mei H."/>
            <person name="Zhang T."/>
            <person name="Gao T."/>
            <person name="Zhang H."/>
        </authorList>
    </citation>
    <scope>NUCLEOTIDE SEQUENCE</scope>
    <source>
        <strain evidence="3">KEN1</strain>
    </source>
</reference>
<dbReference type="InterPro" id="IPR055326">
    <property type="entry name" value="MINIYO"/>
</dbReference>
<dbReference type="AlphaFoldDB" id="A0AAW2T865"/>
<evidence type="ECO:0000313" key="3">
    <source>
        <dbReference type="EMBL" id="KAL0401080.1"/>
    </source>
</evidence>
<name>A0AAW2T865_9LAMI</name>
<comment type="caution">
    <text evidence="3">The sequence shown here is derived from an EMBL/GenBank/DDBJ whole genome shotgun (WGS) entry which is preliminary data.</text>
</comment>
<feature type="compositionally biased region" description="Basic and acidic residues" evidence="1">
    <location>
        <begin position="131"/>
        <end position="148"/>
    </location>
</feature>
<gene>
    <name evidence="3" type="ORF">Slati_4137900</name>
</gene>
<organism evidence="3">
    <name type="scientific">Sesamum latifolium</name>
    <dbReference type="NCBI Taxonomy" id="2727402"/>
    <lineage>
        <taxon>Eukaryota</taxon>
        <taxon>Viridiplantae</taxon>
        <taxon>Streptophyta</taxon>
        <taxon>Embryophyta</taxon>
        <taxon>Tracheophyta</taxon>
        <taxon>Spermatophyta</taxon>
        <taxon>Magnoliopsida</taxon>
        <taxon>eudicotyledons</taxon>
        <taxon>Gunneridae</taxon>
        <taxon>Pentapetalae</taxon>
        <taxon>asterids</taxon>
        <taxon>lamiids</taxon>
        <taxon>Lamiales</taxon>
        <taxon>Pedaliaceae</taxon>
        <taxon>Sesamum</taxon>
    </lineage>
</organism>